<organism evidence="2 3">
    <name type="scientific">Nannochloropsis gaditana</name>
    <dbReference type="NCBI Taxonomy" id="72520"/>
    <lineage>
        <taxon>Eukaryota</taxon>
        <taxon>Sar</taxon>
        <taxon>Stramenopiles</taxon>
        <taxon>Ochrophyta</taxon>
        <taxon>Eustigmatophyceae</taxon>
        <taxon>Eustigmatales</taxon>
        <taxon>Monodopsidaceae</taxon>
        <taxon>Nannochloropsis</taxon>
    </lineage>
</organism>
<comment type="caution">
    <text evidence="2">The sequence shown here is derived from an EMBL/GenBank/DDBJ whole genome shotgun (WGS) entry which is preliminary data.</text>
</comment>
<evidence type="ECO:0000313" key="3">
    <source>
        <dbReference type="Proteomes" id="UP000019335"/>
    </source>
</evidence>
<feature type="signal peptide" evidence="1">
    <location>
        <begin position="1"/>
        <end position="29"/>
    </location>
</feature>
<dbReference type="AlphaFoldDB" id="W7TLF5"/>
<name>W7TLF5_9STRA</name>
<gene>
    <name evidence="2" type="ORF">Naga_101231g1</name>
</gene>
<protein>
    <submittedName>
        <fullName evidence="2">Uncharacterized protein</fullName>
    </submittedName>
</protein>
<sequence length="149" mass="16388">MTEPTKMGRIRGHVSFLLPLLLLLPVARAFLGRGLTPARASIPLGGGCNARQASAVSPAYAMSANVMERPRSPETDSKENKKVFERLFVELSKSPSEIPPQALDEALALAARGRSWSRAMKLLRLPTARPTSEQYHMAIVACKRAQHKW</sequence>
<reference evidence="2 3" key="1">
    <citation type="journal article" date="2014" name="Mol. Plant">
        <title>Chromosome Scale Genome Assembly and Transcriptome Profiling of Nannochloropsis gaditana in Nitrogen Depletion.</title>
        <authorList>
            <person name="Corteggiani Carpinelli E."/>
            <person name="Telatin A."/>
            <person name="Vitulo N."/>
            <person name="Forcato C."/>
            <person name="D'Angelo M."/>
            <person name="Schiavon R."/>
            <person name="Vezzi A."/>
            <person name="Giacometti G.M."/>
            <person name="Morosinotto T."/>
            <person name="Valle G."/>
        </authorList>
    </citation>
    <scope>NUCLEOTIDE SEQUENCE [LARGE SCALE GENOMIC DNA]</scope>
    <source>
        <strain evidence="2 3">B-31</strain>
    </source>
</reference>
<keyword evidence="3" id="KW-1185">Reference proteome</keyword>
<dbReference type="EMBL" id="AZIL01002455">
    <property type="protein sequence ID" value="EWM21539.1"/>
    <property type="molecule type" value="Genomic_DNA"/>
</dbReference>
<keyword evidence="1" id="KW-0732">Signal</keyword>
<evidence type="ECO:0000313" key="2">
    <source>
        <dbReference type="EMBL" id="EWM21539.1"/>
    </source>
</evidence>
<proteinExistence type="predicted"/>
<dbReference type="Proteomes" id="UP000019335">
    <property type="component" value="Unassembled WGS sequence"/>
</dbReference>
<feature type="chain" id="PRO_5004904374" evidence="1">
    <location>
        <begin position="30"/>
        <end position="149"/>
    </location>
</feature>
<accession>W7TLF5</accession>
<evidence type="ECO:0000256" key="1">
    <source>
        <dbReference type="SAM" id="SignalP"/>
    </source>
</evidence>